<gene>
    <name evidence="2" type="ORF">QTP70_030158</name>
</gene>
<dbReference type="GO" id="GO:0003676">
    <property type="term" value="F:nucleic acid binding"/>
    <property type="evidence" value="ECO:0007669"/>
    <property type="project" value="InterPro"/>
</dbReference>
<dbReference type="Gene3D" id="3.30.420.10">
    <property type="entry name" value="Ribonuclease H-like superfamily/Ribonuclease H"/>
    <property type="match status" value="1"/>
</dbReference>
<reference evidence="2" key="1">
    <citation type="submission" date="2023-06" db="EMBL/GenBank/DDBJ databases">
        <title>Male Hemibagrus guttatus genome.</title>
        <authorList>
            <person name="Bian C."/>
        </authorList>
    </citation>
    <scope>NUCLEOTIDE SEQUENCE</scope>
    <source>
        <strain evidence="2">Male_cb2023</strain>
        <tissue evidence="2">Muscle</tissue>
    </source>
</reference>
<accession>A0AAE0R0J7</accession>
<evidence type="ECO:0000259" key="1">
    <source>
        <dbReference type="Pfam" id="PF13358"/>
    </source>
</evidence>
<dbReference type="PANTHER" id="PTHR47326">
    <property type="entry name" value="TRANSPOSABLE ELEMENT TC3 TRANSPOSASE-LIKE PROTEIN"/>
    <property type="match status" value="1"/>
</dbReference>
<organism evidence="2 3">
    <name type="scientific">Hemibagrus guttatus</name>
    <dbReference type="NCBI Taxonomy" id="175788"/>
    <lineage>
        <taxon>Eukaryota</taxon>
        <taxon>Metazoa</taxon>
        <taxon>Chordata</taxon>
        <taxon>Craniata</taxon>
        <taxon>Vertebrata</taxon>
        <taxon>Euteleostomi</taxon>
        <taxon>Actinopterygii</taxon>
        <taxon>Neopterygii</taxon>
        <taxon>Teleostei</taxon>
        <taxon>Ostariophysi</taxon>
        <taxon>Siluriformes</taxon>
        <taxon>Bagridae</taxon>
        <taxon>Hemibagrus</taxon>
    </lineage>
</organism>
<sequence>MLADIVVYNSSPNCPVSRSLIGSSSEVSKEKIILCHVTKRKKPHSRRPVKVPMLTPVHCRKHQQCAREHQNWTTEQWKKVAWSDESCFLLNHVDGRVRVRHLPGEHMAPGCTMGRRQAGGGSVTLWAMFCWEILGPAIHVDVTLTRTTYISIVADHVHPFMETLFPDGCGLFQQDNAPCHKAKMLQEWFDEHNNEFEVLTCPPNSPDLNPIQHLWDVLDKQVRSMETPPHNLQDFKDLLLTSWCQIPQHTFRDLL</sequence>
<protein>
    <recommendedName>
        <fullName evidence="1">Tc1-like transposase DDE domain-containing protein</fullName>
    </recommendedName>
</protein>
<feature type="domain" description="Tc1-like transposase DDE" evidence="1">
    <location>
        <begin position="171"/>
        <end position="224"/>
    </location>
</feature>
<keyword evidence="3" id="KW-1185">Reference proteome</keyword>
<dbReference type="Proteomes" id="UP001274896">
    <property type="component" value="Unassembled WGS sequence"/>
</dbReference>
<proteinExistence type="predicted"/>
<dbReference type="Pfam" id="PF13358">
    <property type="entry name" value="DDE_3"/>
    <property type="match status" value="1"/>
</dbReference>
<comment type="caution">
    <text evidence="2">The sequence shown here is derived from an EMBL/GenBank/DDBJ whole genome shotgun (WGS) entry which is preliminary data.</text>
</comment>
<evidence type="ECO:0000313" key="3">
    <source>
        <dbReference type="Proteomes" id="UP001274896"/>
    </source>
</evidence>
<dbReference type="EMBL" id="JAUCMX010000008">
    <property type="protein sequence ID" value="KAK3538118.1"/>
    <property type="molecule type" value="Genomic_DNA"/>
</dbReference>
<dbReference type="InterPro" id="IPR038717">
    <property type="entry name" value="Tc1-like_DDE_dom"/>
</dbReference>
<evidence type="ECO:0000313" key="2">
    <source>
        <dbReference type="EMBL" id="KAK3538118.1"/>
    </source>
</evidence>
<dbReference type="AlphaFoldDB" id="A0AAE0R0J7"/>
<dbReference type="InterPro" id="IPR036397">
    <property type="entry name" value="RNaseH_sf"/>
</dbReference>
<dbReference type="PANTHER" id="PTHR47326:SF1">
    <property type="entry name" value="HTH PSQ-TYPE DOMAIN-CONTAINING PROTEIN"/>
    <property type="match status" value="1"/>
</dbReference>
<name>A0AAE0R0J7_9TELE</name>